<dbReference type="AlphaFoldDB" id="A0A915J0U6"/>
<keyword evidence="1" id="KW-1185">Reference proteome</keyword>
<sequence length="70" mass="8464">MATGRQLEQVHSLNVQEFDAFNSRMKLQFIHLFSHKTVSKDFSGQQNNLIFFEKRLIFVKDETQYQRLLW</sequence>
<accession>A0A915J0U6</accession>
<name>A0A915J0U6_ROMCU</name>
<evidence type="ECO:0000313" key="1">
    <source>
        <dbReference type="Proteomes" id="UP000887565"/>
    </source>
</evidence>
<reference evidence="2" key="1">
    <citation type="submission" date="2022-11" db="UniProtKB">
        <authorList>
            <consortium name="WormBaseParasite"/>
        </authorList>
    </citation>
    <scope>IDENTIFICATION</scope>
</reference>
<proteinExistence type="predicted"/>
<dbReference type="WBParaSite" id="nRc.2.0.1.t19533-RA">
    <property type="protein sequence ID" value="nRc.2.0.1.t19533-RA"/>
    <property type="gene ID" value="nRc.2.0.1.g19533"/>
</dbReference>
<dbReference type="Proteomes" id="UP000887565">
    <property type="component" value="Unplaced"/>
</dbReference>
<organism evidence="1 2">
    <name type="scientific">Romanomermis culicivorax</name>
    <name type="common">Nematode worm</name>
    <dbReference type="NCBI Taxonomy" id="13658"/>
    <lineage>
        <taxon>Eukaryota</taxon>
        <taxon>Metazoa</taxon>
        <taxon>Ecdysozoa</taxon>
        <taxon>Nematoda</taxon>
        <taxon>Enoplea</taxon>
        <taxon>Dorylaimia</taxon>
        <taxon>Mermithida</taxon>
        <taxon>Mermithoidea</taxon>
        <taxon>Mermithidae</taxon>
        <taxon>Romanomermis</taxon>
    </lineage>
</organism>
<evidence type="ECO:0000313" key="2">
    <source>
        <dbReference type="WBParaSite" id="nRc.2.0.1.t19533-RA"/>
    </source>
</evidence>
<protein>
    <submittedName>
        <fullName evidence="2">Uncharacterized protein</fullName>
    </submittedName>
</protein>